<feature type="region of interest" description="Disordered" evidence="5">
    <location>
        <begin position="850"/>
        <end position="870"/>
    </location>
</feature>
<dbReference type="PROSITE" id="PS01359">
    <property type="entry name" value="ZF_PHD_1"/>
    <property type="match status" value="1"/>
</dbReference>
<feature type="compositionally biased region" description="Polar residues" evidence="5">
    <location>
        <begin position="1"/>
        <end position="29"/>
    </location>
</feature>
<evidence type="ECO:0000256" key="4">
    <source>
        <dbReference type="PROSITE-ProRule" id="PRU00146"/>
    </source>
</evidence>
<dbReference type="PANTHER" id="PTHR47636">
    <property type="entry name" value="TRANSCRIPTIONAL REGULATORY PROTEIN RCO1"/>
    <property type="match status" value="1"/>
</dbReference>
<feature type="compositionally biased region" description="Acidic residues" evidence="5">
    <location>
        <begin position="170"/>
        <end position="180"/>
    </location>
</feature>
<comment type="caution">
    <text evidence="7">The sequence shown here is derived from an EMBL/GenBank/DDBJ whole genome shotgun (WGS) entry which is preliminary data.</text>
</comment>
<dbReference type="SUPFAM" id="SSF57903">
    <property type="entry name" value="FYVE/PHD zinc finger"/>
    <property type="match status" value="2"/>
</dbReference>
<dbReference type="GeneID" id="36543108"/>
<dbReference type="PANTHER" id="PTHR47636:SF1">
    <property type="entry name" value="TRANSCRIPTIONAL REGULATORY PROTEIN RCO1"/>
    <property type="match status" value="1"/>
</dbReference>
<keyword evidence="1" id="KW-0479">Metal-binding</keyword>
<dbReference type="RefSeq" id="XP_024688536.1">
    <property type="nucleotide sequence ID" value="XM_024835584.1"/>
</dbReference>
<feature type="domain" description="PHD-type" evidence="6">
    <location>
        <begin position="601"/>
        <end position="660"/>
    </location>
</feature>
<accession>A0A2I1CQP1</accession>
<dbReference type="InterPro" id="IPR011011">
    <property type="entry name" value="Znf_FYVE_PHD"/>
</dbReference>
<dbReference type="FunFam" id="3.30.40.10:FF:000748">
    <property type="entry name" value="PHD finger domain protein, putative"/>
    <property type="match status" value="1"/>
</dbReference>
<dbReference type="Proteomes" id="UP000234254">
    <property type="component" value="Unassembled WGS sequence"/>
</dbReference>
<evidence type="ECO:0000256" key="2">
    <source>
        <dbReference type="ARBA" id="ARBA00022771"/>
    </source>
</evidence>
<dbReference type="GO" id="GO:0032221">
    <property type="term" value="C:Rpd3S complex"/>
    <property type="evidence" value="ECO:0007669"/>
    <property type="project" value="TreeGrafter"/>
</dbReference>
<dbReference type="AlphaFoldDB" id="A0A2I1CQP1"/>
<feature type="compositionally biased region" description="Polar residues" evidence="5">
    <location>
        <begin position="359"/>
        <end position="369"/>
    </location>
</feature>
<evidence type="ECO:0000256" key="5">
    <source>
        <dbReference type="SAM" id="MobiDB-lite"/>
    </source>
</evidence>
<evidence type="ECO:0000256" key="1">
    <source>
        <dbReference type="ARBA" id="ARBA00022723"/>
    </source>
</evidence>
<sequence length="870" mass="94797">MAPNLRSSSHATNSRPSTPSGAPASNTAPAFTDSARPRKQRRTDRRSRVATDPPHGDASQGQAEAGAGDSLSESHLTGRSAEWTEPPLREPVPSYADTPWSGVSTDLNPVLATMRPLGAMPSAADLRKVGLVPKANPPSVPAQLQVFTPDGQNDGTQPPSSTPLSLAEEQAPEPEPEAEPEPQPLKISTPDYVATFTTLPVPTSTNVDVEKLKEAVENALTLAAETGNRPVMCGLMRLWEKCNDDPFSLSILNAICQENPSPRERSAFQTVMRSAWREVRLEEEAAILGEEAPAGAGVTTGRPRSASSLSSLSSAKSLDVETFAPGMAPGTGKARTRAKGKQAKAATAQKTKQADPPRTRQSAFPTNESVLERKRALEEDPEFSEEALNAKRTRLQKSLPNIVATSSELRSSLTANPASDSSPAAPTRPSRSNTGPDGAATNRRDRSESVASSDAPDNRRLSPTMHDEDGEQEEIDNSDICGECGTPGDLLCCDGCDRSYHLTCLDPPLNEVPSGSWYCSKCSVRRPVGTLLSNLDNLKQKDFALPLGIRDHYTGVRTGERGRYEETLPLPRLQPRTVRGSRTGAYDDPVLLRERDTKGNLIFCHGCGRTTGGTKPIIQCDYCPLAFHLDCLDPPLSNPPVQIRSERPHQAWMCPNHTYHDLYYLVKDEEGYDTQRRIRRPKRPRLIDIDVLLEDSEAEKIEDNEEQGVMYRVSEKGVKLDFVKRVKDREIFEIEVKKAVALRFLDYAKNEFNKLNKGAREFYDSQQCPAAAEATTAGAPTRTTVEQEAAVNLIAFARQGTVEPPLEEGKIALLIDQLRAHAPVDLPSADTEVASLESLQELIGQRIKSLQEEAARSAPEGDSGDVMEVD</sequence>
<feature type="region of interest" description="Disordered" evidence="5">
    <location>
        <begin position="292"/>
        <end position="385"/>
    </location>
</feature>
<feature type="region of interest" description="Disordered" evidence="5">
    <location>
        <begin position="134"/>
        <end position="186"/>
    </location>
</feature>
<keyword evidence="2 4" id="KW-0863">Zinc-finger</keyword>
<proteinExistence type="predicted"/>
<name>A0A2I1CQP1_ASPC2</name>
<keyword evidence="3" id="KW-0862">Zinc</keyword>
<dbReference type="SMART" id="SM00249">
    <property type="entry name" value="PHD"/>
    <property type="match status" value="2"/>
</dbReference>
<gene>
    <name evidence="7" type="ORF">P168DRAFT_276814</name>
</gene>
<dbReference type="InterPro" id="IPR013083">
    <property type="entry name" value="Znf_RING/FYVE/PHD"/>
</dbReference>
<dbReference type="Gene3D" id="3.30.40.10">
    <property type="entry name" value="Zinc/RING finger domain, C3HC4 (zinc finger)"/>
    <property type="match status" value="2"/>
</dbReference>
<evidence type="ECO:0000313" key="8">
    <source>
        <dbReference type="Proteomes" id="UP000234254"/>
    </source>
</evidence>
<dbReference type="EMBL" id="MSFM01000017">
    <property type="protein sequence ID" value="PKX99941.1"/>
    <property type="molecule type" value="Genomic_DNA"/>
</dbReference>
<feature type="compositionally biased region" description="Low complexity" evidence="5">
    <location>
        <begin position="414"/>
        <end position="433"/>
    </location>
</feature>
<organism evidence="7 8">
    <name type="scientific">Aspergillus campestris (strain IBT 28561)</name>
    <dbReference type="NCBI Taxonomy" id="1392248"/>
    <lineage>
        <taxon>Eukaryota</taxon>
        <taxon>Fungi</taxon>
        <taxon>Dikarya</taxon>
        <taxon>Ascomycota</taxon>
        <taxon>Pezizomycotina</taxon>
        <taxon>Eurotiomycetes</taxon>
        <taxon>Eurotiomycetidae</taxon>
        <taxon>Eurotiales</taxon>
        <taxon>Aspergillaceae</taxon>
        <taxon>Aspergillus</taxon>
        <taxon>Aspergillus subgen. Circumdati</taxon>
    </lineage>
</organism>
<feature type="domain" description="PHD-type" evidence="6">
    <location>
        <begin position="478"/>
        <end position="525"/>
    </location>
</feature>
<dbReference type="Pfam" id="PF00628">
    <property type="entry name" value="PHD"/>
    <property type="match status" value="2"/>
</dbReference>
<evidence type="ECO:0000313" key="7">
    <source>
        <dbReference type="EMBL" id="PKX99941.1"/>
    </source>
</evidence>
<dbReference type="InterPro" id="IPR001965">
    <property type="entry name" value="Znf_PHD"/>
</dbReference>
<dbReference type="InterPro" id="IPR019786">
    <property type="entry name" value="Zinc_finger_PHD-type_CS"/>
</dbReference>
<feature type="region of interest" description="Disordered" evidence="5">
    <location>
        <begin position="1"/>
        <end position="102"/>
    </location>
</feature>
<dbReference type="GO" id="GO:0006357">
    <property type="term" value="P:regulation of transcription by RNA polymerase II"/>
    <property type="evidence" value="ECO:0007669"/>
    <property type="project" value="TreeGrafter"/>
</dbReference>
<dbReference type="GO" id="GO:0008270">
    <property type="term" value="F:zinc ion binding"/>
    <property type="evidence" value="ECO:0007669"/>
    <property type="project" value="UniProtKB-KW"/>
</dbReference>
<keyword evidence="8" id="KW-1185">Reference proteome</keyword>
<dbReference type="OrthoDB" id="5876363at2759"/>
<feature type="compositionally biased region" description="Polar residues" evidence="5">
    <location>
        <begin position="150"/>
        <end position="164"/>
    </location>
</feature>
<dbReference type="PROSITE" id="PS50016">
    <property type="entry name" value="ZF_PHD_2"/>
    <property type="match status" value="2"/>
</dbReference>
<evidence type="ECO:0000256" key="3">
    <source>
        <dbReference type="ARBA" id="ARBA00022833"/>
    </source>
</evidence>
<dbReference type="VEuPathDB" id="FungiDB:P168DRAFT_276814"/>
<feature type="compositionally biased region" description="Low complexity" evidence="5">
    <location>
        <begin position="305"/>
        <end position="317"/>
    </location>
</feature>
<evidence type="ECO:0000259" key="6">
    <source>
        <dbReference type="PROSITE" id="PS50016"/>
    </source>
</evidence>
<dbReference type="CDD" id="cd15532">
    <property type="entry name" value="PHD2_CHD_II"/>
    <property type="match status" value="1"/>
</dbReference>
<dbReference type="InterPro" id="IPR052819">
    <property type="entry name" value="Chromatin_regulatory_protein"/>
</dbReference>
<feature type="region of interest" description="Disordered" evidence="5">
    <location>
        <begin position="406"/>
        <end position="476"/>
    </location>
</feature>
<dbReference type="InterPro" id="IPR019787">
    <property type="entry name" value="Znf_PHD-finger"/>
</dbReference>
<reference evidence="7" key="1">
    <citation type="submission" date="2016-12" db="EMBL/GenBank/DDBJ databases">
        <title>The genomes of Aspergillus section Nigri reveals drivers in fungal speciation.</title>
        <authorList>
            <consortium name="DOE Joint Genome Institute"/>
            <person name="Vesth T.C."/>
            <person name="Nybo J."/>
            <person name="Theobald S."/>
            <person name="Brandl J."/>
            <person name="Frisvad J.C."/>
            <person name="Nielsen K.F."/>
            <person name="Lyhne E.K."/>
            <person name="Kogle M.E."/>
            <person name="Kuo A."/>
            <person name="Riley R."/>
            <person name="Clum A."/>
            <person name="Nolan M."/>
            <person name="Lipzen A."/>
            <person name="Salamov A."/>
            <person name="Henrissat B."/>
            <person name="Wiebenga A."/>
            <person name="De vries R.P."/>
            <person name="Grigoriev I.V."/>
            <person name="Mortensen U.H."/>
            <person name="Andersen M.R."/>
            <person name="Baker S.E."/>
        </authorList>
    </citation>
    <scope>NUCLEOTIDE SEQUENCE</scope>
    <source>
        <strain evidence="7">IBT 28561</strain>
    </source>
</reference>
<dbReference type="CDD" id="cd15534">
    <property type="entry name" value="PHD2_PHF12_Rco1"/>
    <property type="match status" value="1"/>
</dbReference>
<protein>
    <submittedName>
        <fullName evidence="7">PHD finger domain protein</fullName>
    </submittedName>
</protein>